<reference evidence="1 2" key="1">
    <citation type="submission" date="2013-01" db="EMBL/GenBank/DDBJ databases">
        <authorList>
            <person name="Harkins D.M."/>
            <person name="Durkin A.S."/>
            <person name="Brinkac L.M."/>
            <person name="Haft D.H."/>
            <person name="Selengut J.D."/>
            <person name="Sanka R."/>
            <person name="DePew J."/>
            <person name="Purushe J."/>
            <person name="Matthias M.A."/>
            <person name="Vinetz J.M."/>
            <person name="Sutton G.G."/>
            <person name="Nierman W.C."/>
            <person name="Fouts D.E."/>
        </authorList>
    </citation>
    <scope>NUCLEOTIDE SEQUENCE [LARGE SCALE GENOMIC DNA]</scope>
    <source>
        <strain evidence="1 2">HAI1536</strain>
    </source>
</reference>
<sequence length="114" mass="13244">MWELILLENLFSFSYVEFTLIEGNFFEETGGFDLSEILNSKLSNDEEEKLFEVQFKNACELITQILKQVANSEEFQKIPKIRPIVFRLSIESQSNRVLGRIHPDGTFEDPPAKK</sequence>
<evidence type="ECO:0000313" key="2">
    <source>
        <dbReference type="Proteomes" id="UP000012112"/>
    </source>
</evidence>
<accession>M6VKX7</accession>
<evidence type="ECO:0000313" key="1">
    <source>
        <dbReference type="EMBL" id="EMO55771.1"/>
    </source>
</evidence>
<name>M6VKX7_9LEPT</name>
<organism evidence="1 2">
    <name type="scientific">Leptospira noguchii</name>
    <dbReference type="NCBI Taxonomy" id="28182"/>
    <lineage>
        <taxon>Bacteria</taxon>
        <taxon>Pseudomonadati</taxon>
        <taxon>Spirochaetota</taxon>
        <taxon>Spirochaetia</taxon>
        <taxon>Leptospirales</taxon>
        <taxon>Leptospiraceae</taxon>
        <taxon>Leptospira</taxon>
    </lineage>
</organism>
<dbReference type="AlphaFoldDB" id="M6VKX7"/>
<comment type="caution">
    <text evidence="1">The sequence shown here is derived from an EMBL/GenBank/DDBJ whole genome shotgun (WGS) entry which is preliminary data.</text>
</comment>
<dbReference type="EMBL" id="AKWD02000005">
    <property type="protein sequence ID" value="EMO55771.1"/>
    <property type="molecule type" value="Genomic_DNA"/>
</dbReference>
<protein>
    <submittedName>
        <fullName evidence="1">Uncharacterized protein</fullName>
    </submittedName>
</protein>
<proteinExistence type="predicted"/>
<gene>
    <name evidence="1" type="ORF">LEP1GSC172_0523</name>
</gene>
<dbReference type="Proteomes" id="UP000012112">
    <property type="component" value="Unassembled WGS sequence"/>
</dbReference>